<organism evidence="3 4">
    <name type="scientific">Tahibacter harae</name>
    <dbReference type="NCBI Taxonomy" id="2963937"/>
    <lineage>
        <taxon>Bacteria</taxon>
        <taxon>Pseudomonadati</taxon>
        <taxon>Pseudomonadota</taxon>
        <taxon>Gammaproteobacteria</taxon>
        <taxon>Lysobacterales</taxon>
        <taxon>Rhodanobacteraceae</taxon>
        <taxon>Tahibacter</taxon>
    </lineage>
</organism>
<dbReference type="EMBL" id="JANFQO010000006">
    <property type="protein sequence ID" value="MCQ4164746.1"/>
    <property type="molecule type" value="Genomic_DNA"/>
</dbReference>
<feature type="transmembrane region" description="Helical" evidence="2">
    <location>
        <begin position="173"/>
        <end position="192"/>
    </location>
</feature>
<evidence type="ECO:0000256" key="1">
    <source>
        <dbReference type="SAM" id="Coils"/>
    </source>
</evidence>
<accession>A0ABT1QR16</accession>
<keyword evidence="1" id="KW-0175">Coiled coil</keyword>
<evidence type="ECO:0000313" key="4">
    <source>
        <dbReference type="Proteomes" id="UP001165498"/>
    </source>
</evidence>
<dbReference type="Proteomes" id="UP001165498">
    <property type="component" value="Unassembled WGS sequence"/>
</dbReference>
<comment type="caution">
    <text evidence="3">The sequence shown here is derived from an EMBL/GenBank/DDBJ whole genome shotgun (WGS) entry which is preliminary data.</text>
</comment>
<evidence type="ECO:0000256" key="2">
    <source>
        <dbReference type="SAM" id="Phobius"/>
    </source>
</evidence>
<evidence type="ECO:0000313" key="3">
    <source>
        <dbReference type="EMBL" id="MCQ4164746.1"/>
    </source>
</evidence>
<proteinExistence type="predicted"/>
<keyword evidence="2" id="KW-1133">Transmembrane helix</keyword>
<gene>
    <name evidence="3" type="ORF">NM961_08490</name>
</gene>
<dbReference type="RefSeq" id="WP_255913658.1">
    <property type="nucleotide sequence ID" value="NZ_JANFQO010000006.1"/>
</dbReference>
<name>A0ABT1QR16_9GAMM</name>
<protein>
    <submittedName>
        <fullName evidence="3">Uncharacterized protein</fullName>
    </submittedName>
</protein>
<feature type="coiled-coil region" evidence="1">
    <location>
        <begin position="203"/>
        <end position="233"/>
    </location>
</feature>
<sequence length="241" mass="26420">MTADFLFCRPGAVAQFRPGAVVRLRRGAKLRRRLAVALYLLAGAAAACEVQEGMAPAADSGSLVVLESQLEKVARGDGSVVATLVSLRNTAASCADDVVLQARYFDAGRKLIDSATGVFRGIVVPPGKTVTYRLDSPPLRPLADYVTQEVTVVDARPLYRPGAPRGTFLSERVVWLPFLLAMPFVLAVAYCSRGRRLRHRRMLALAERQAELQDQQTRQLQRMQRIADALETRMDSNLGKP</sequence>
<keyword evidence="2" id="KW-0812">Transmembrane</keyword>
<keyword evidence="4" id="KW-1185">Reference proteome</keyword>
<reference evidence="3" key="1">
    <citation type="submission" date="2022-07" db="EMBL/GenBank/DDBJ databases">
        <title>Tahibacter sp., a new gammaproteobacterium isolated from the silt sample collected at pig farm.</title>
        <authorList>
            <person name="Chen H."/>
        </authorList>
    </citation>
    <scope>NUCLEOTIDE SEQUENCE</scope>
    <source>
        <strain evidence="3">P2K</strain>
    </source>
</reference>
<keyword evidence="2" id="KW-0472">Membrane</keyword>